<keyword evidence="3" id="KW-1185">Reference proteome</keyword>
<evidence type="ECO:0000256" key="1">
    <source>
        <dbReference type="SAM" id="Phobius"/>
    </source>
</evidence>
<name>A0A812TGD2_9DINO</name>
<evidence type="ECO:0000313" key="2">
    <source>
        <dbReference type="EMBL" id="CAE7530754.1"/>
    </source>
</evidence>
<keyword evidence="1" id="KW-0812">Transmembrane</keyword>
<keyword evidence="1" id="KW-0472">Membrane</keyword>
<keyword evidence="1" id="KW-1133">Transmembrane helix</keyword>
<accession>A0A812TGD2</accession>
<dbReference type="EMBL" id="CAJNJA010024697">
    <property type="protein sequence ID" value="CAE7530754.1"/>
    <property type="molecule type" value="Genomic_DNA"/>
</dbReference>
<feature type="transmembrane region" description="Helical" evidence="1">
    <location>
        <begin position="21"/>
        <end position="41"/>
    </location>
</feature>
<dbReference type="Proteomes" id="UP000601435">
    <property type="component" value="Unassembled WGS sequence"/>
</dbReference>
<sequence length="334" mass="38011">PDGTGGCWLSRAGRMAGPRHGLCRCLLLGVVLVMLPGYSWVPGIRTRSSPRKLVARLAYKPILRRDPTVNQNMQKWMGQQLRLVKRQEAGGFSNPTERKQLYLKKLGLENKADEIEQKKQRPPWHLPHIVAGDKFIGNIQHPGLFRGEQLDLKFTATSDSEAQIFSKRGDIDDIVTFNQDYPIAYESGEQKDQDMTAYAFHKFNEQWRDFKQPMPKEEDCQHMSLPMLQQFFKQVATVEGFPSEGEFAENCADASKGMTREEFLKYLRAESPDYLEKGFKGIFTGRRIQFTDGKLAFDGDFQTIGDNLIYGFVTLGGEPGGTFSLELVKKKKED</sequence>
<comment type="caution">
    <text evidence="2">The sequence shown here is derived from an EMBL/GenBank/DDBJ whole genome shotgun (WGS) entry which is preliminary data.</text>
</comment>
<protein>
    <submittedName>
        <fullName evidence="2">Uncharacterized protein</fullName>
    </submittedName>
</protein>
<dbReference type="OrthoDB" id="407027at2759"/>
<reference evidence="2" key="1">
    <citation type="submission" date="2021-02" db="EMBL/GenBank/DDBJ databases">
        <authorList>
            <person name="Dougan E. K."/>
            <person name="Rhodes N."/>
            <person name="Thang M."/>
            <person name="Chan C."/>
        </authorList>
    </citation>
    <scope>NUCLEOTIDE SEQUENCE</scope>
</reference>
<evidence type="ECO:0000313" key="3">
    <source>
        <dbReference type="Proteomes" id="UP000601435"/>
    </source>
</evidence>
<dbReference type="AlphaFoldDB" id="A0A812TGD2"/>
<organism evidence="2 3">
    <name type="scientific">Symbiodinium necroappetens</name>
    <dbReference type="NCBI Taxonomy" id="1628268"/>
    <lineage>
        <taxon>Eukaryota</taxon>
        <taxon>Sar</taxon>
        <taxon>Alveolata</taxon>
        <taxon>Dinophyceae</taxon>
        <taxon>Suessiales</taxon>
        <taxon>Symbiodiniaceae</taxon>
        <taxon>Symbiodinium</taxon>
    </lineage>
</organism>
<gene>
    <name evidence="2" type="ORF">SNEC2469_LOCUS15239</name>
</gene>
<proteinExistence type="predicted"/>
<feature type="non-terminal residue" evidence="2">
    <location>
        <position position="334"/>
    </location>
</feature>